<gene>
    <name evidence="3" type="ORF">IAC78_00115</name>
</gene>
<feature type="binding site" evidence="2">
    <location>
        <position position="176"/>
    </location>
    <ligand>
        <name>Fe cation</name>
        <dbReference type="ChEBI" id="CHEBI:24875"/>
        <label>1</label>
    </ligand>
</feature>
<dbReference type="EMBL" id="JADING010000003">
    <property type="protein sequence ID" value="MBO8413875.1"/>
    <property type="molecule type" value="Genomic_DNA"/>
</dbReference>
<evidence type="ECO:0000256" key="2">
    <source>
        <dbReference type="PIRSR" id="PIRSR004789-51"/>
    </source>
</evidence>
<dbReference type="AlphaFoldDB" id="A0A9D9GS88"/>
<feature type="binding site" evidence="2">
    <location>
        <position position="39"/>
    </location>
    <ligand>
        <name>Fe cation</name>
        <dbReference type="ChEBI" id="CHEBI:24875"/>
        <label>1</label>
    </ligand>
</feature>
<feature type="binding site" evidence="2">
    <location>
        <position position="40"/>
    </location>
    <ligand>
        <name>Fe cation</name>
        <dbReference type="ChEBI" id="CHEBI:24875"/>
        <label>1</label>
    </ligand>
</feature>
<evidence type="ECO:0000256" key="1">
    <source>
        <dbReference type="PIRSR" id="PIRSR004789-50"/>
    </source>
</evidence>
<evidence type="ECO:0000313" key="3">
    <source>
        <dbReference type="EMBL" id="MBO8413875.1"/>
    </source>
</evidence>
<evidence type="ECO:0000313" key="4">
    <source>
        <dbReference type="Proteomes" id="UP000823629"/>
    </source>
</evidence>
<dbReference type="Proteomes" id="UP000823629">
    <property type="component" value="Unassembled WGS sequence"/>
</dbReference>
<feature type="binding site" evidence="2">
    <location>
        <position position="174"/>
    </location>
    <ligand>
        <name>Fe cation</name>
        <dbReference type="ChEBI" id="CHEBI:24875"/>
        <label>2</label>
    </ligand>
</feature>
<dbReference type="GO" id="GO:0004113">
    <property type="term" value="F:2',3'-cyclic-nucleotide 3'-phosphodiesterase activity"/>
    <property type="evidence" value="ECO:0007669"/>
    <property type="project" value="TreeGrafter"/>
</dbReference>
<sequence length="258" mass="28636">MNILFIGDIVGKIGRRMLKEYLPNIRKEHHIDLVIANGENVTHGKGLSSNHYKELIEDGVDCITMGNHHFRVKEILEHPERYPLMIRPANFSKYVPGSGTIVFSVKGKTVRITNIIGKVFIDGADANPFQTLDEIVASSSEDIHIVDFHAEASAEKIAMAMAFDGKITALLGTHTHVQTNDPRFLSKGTFELTDVGMCGGSQTIIGVNKEEVIYKNFSGIPQMFQLPSDGIGQCNSILLKISEETNKVTNFEFINVYE</sequence>
<protein>
    <submittedName>
        <fullName evidence="3">TIGR00282 family metallophosphoesterase</fullName>
    </submittedName>
</protein>
<dbReference type="SUPFAM" id="SSF56300">
    <property type="entry name" value="Metallo-dependent phosphatases"/>
    <property type="match status" value="1"/>
</dbReference>
<proteinExistence type="predicted"/>
<dbReference type="PANTHER" id="PTHR36303:SF1">
    <property type="entry name" value="2',3'-CYCLIC-NUCLEOTIDE 2'-PHOSPHODIESTERASE"/>
    <property type="match status" value="1"/>
</dbReference>
<dbReference type="Pfam" id="PF13277">
    <property type="entry name" value="YmdB"/>
    <property type="match status" value="1"/>
</dbReference>
<feature type="active site" description="Proton donor" evidence="1">
    <location>
        <position position="68"/>
    </location>
</feature>
<dbReference type="GO" id="GO:0046872">
    <property type="term" value="F:metal ion binding"/>
    <property type="evidence" value="ECO:0007669"/>
    <property type="project" value="UniProtKB-KW"/>
</dbReference>
<name>A0A9D9GS88_9BACL</name>
<feature type="binding site" evidence="2">
    <location>
        <position position="39"/>
    </location>
    <ligand>
        <name>Fe cation</name>
        <dbReference type="ChEBI" id="CHEBI:24875"/>
        <label>2</label>
    </ligand>
</feature>
<dbReference type="PIRSF" id="PIRSF004789">
    <property type="entry name" value="DR1281"/>
    <property type="match status" value="1"/>
</dbReference>
<organism evidence="3 4">
    <name type="scientific">Candidatus Scatoplasma merdavium</name>
    <dbReference type="NCBI Taxonomy" id="2840932"/>
    <lineage>
        <taxon>Bacteria</taxon>
        <taxon>Bacillati</taxon>
        <taxon>Bacillota</taxon>
        <taxon>Bacilli</taxon>
        <taxon>Bacillales</taxon>
        <taxon>Candidatus Scatoplasma</taxon>
    </lineage>
</organism>
<reference evidence="3" key="2">
    <citation type="journal article" date="2021" name="PeerJ">
        <title>Extensive microbial diversity within the chicken gut microbiome revealed by metagenomics and culture.</title>
        <authorList>
            <person name="Gilroy R."/>
            <person name="Ravi A."/>
            <person name="Getino M."/>
            <person name="Pursley I."/>
            <person name="Horton D.L."/>
            <person name="Alikhan N.F."/>
            <person name="Baker D."/>
            <person name="Gharbi K."/>
            <person name="Hall N."/>
            <person name="Watson M."/>
            <person name="Adriaenssens E.M."/>
            <person name="Foster-Nyarko E."/>
            <person name="Jarju S."/>
            <person name="Secka A."/>
            <person name="Antonio M."/>
            <person name="Oren A."/>
            <person name="Chaudhuri R.R."/>
            <person name="La Ragione R."/>
            <person name="Hildebrand F."/>
            <person name="Pallen M.J."/>
        </authorList>
    </citation>
    <scope>NUCLEOTIDE SEQUENCE</scope>
    <source>
        <strain evidence="3">1748</strain>
    </source>
</reference>
<dbReference type="Gene3D" id="3.60.21.10">
    <property type="match status" value="1"/>
</dbReference>
<feature type="binding site" evidence="2">
    <location>
        <position position="8"/>
    </location>
    <ligand>
        <name>Fe cation</name>
        <dbReference type="ChEBI" id="CHEBI:24875"/>
        <label>1</label>
    </ligand>
</feature>
<dbReference type="NCBIfam" id="TIGR00282">
    <property type="entry name" value="TIGR00282 family metallophosphoesterase"/>
    <property type="match status" value="1"/>
</dbReference>
<reference evidence="3" key="1">
    <citation type="submission" date="2020-10" db="EMBL/GenBank/DDBJ databases">
        <authorList>
            <person name="Gilroy R."/>
        </authorList>
    </citation>
    <scope>NUCLEOTIDE SEQUENCE</scope>
    <source>
        <strain evidence="3">1748</strain>
    </source>
</reference>
<feature type="binding site" evidence="2">
    <location>
        <position position="149"/>
    </location>
    <ligand>
        <name>Fe cation</name>
        <dbReference type="ChEBI" id="CHEBI:24875"/>
        <label>2</label>
    </ligand>
</feature>
<dbReference type="InterPro" id="IPR005235">
    <property type="entry name" value="YmdB-like"/>
</dbReference>
<comment type="caution">
    <text evidence="3">The sequence shown here is derived from an EMBL/GenBank/DDBJ whole genome shotgun (WGS) entry which is preliminary data.</text>
</comment>
<dbReference type="InterPro" id="IPR029052">
    <property type="entry name" value="Metallo-depent_PP-like"/>
</dbReference>
<keyword evidence="2" id="KW-0479">Metal-binding</keyword>
<dbReference type="PANTHER" id="PTHR36303">
    <property type="entry name" value="2',3'-CYCLIC-NUCLEOTIDE 2'-PHOSPHODIESTERASE"/>
    <property type="match status" value="1"/>
</dbReference>
<feature type="binding site" evidence="2">
    <location>
        <position position="67"/>
    </location>
    <ligand>
        <name>Fe cation</name>
        <dbReference type="ChEBI" id="CHEBI:24875"/>
        <label>2</label>
    </ligand>
</feature>
<accession>A0A9D9GS88</accession>